<dbReference type="AlphaFoldDB" id="A0A5B6UMF9"/>
<dbReference type="InterPro" id="IPR036392">
    <property type="entry name" value="PLAT/LH2_dom_sf"/>
</dbReference>
<dbReference type="InterPro" id="IPR020833">
    <property type="entry name" value="LipOase_Fe_BS"/>
</dbReference>
<gene>
    <name evidence="18" type="ORF">EPI10_013760</name>
</gene>
<comment type="pathway">
    <text evidence="14">Lipid metabolism; oxylipin biosynthesis.</text>
</comment>
<dbReference type="SUPFAM" id="SSF49723">
    <property type="entry name" value="Lipase/lipooxygenase domain (PLAT/LH2 domain)"/>
    <property type="match status" value="1"/>
</dbReference>
<keyword evidence="6" id="KW-0276">Fatty acid metabolism</keyword>
<evidence type="ECO:0000313" key="18">
    <source>
        <dbReference type="EMBL" id="KAA3459251.1"/>
    </source>
</evidence>
<dbReference type="OrthoDB" id="407298at2759"/>
<evidence type="ECO:0000256" key="4">
    <source>
        <dbReference type="ARBA" id="ARBA00022723"/>
    </source>
</evidence>
<dbReference type="UniPathway" id="UPA00382"/>
<feature type="domain" description="PLAT" evidence="16">
    <location>
        <begin position="42"/>
        <end position="165"/>
    </location>
</feature>
<evidence type="ECO:0000256" key="11">
    <source>
        <dbReference type="ARBA" id="ARBA00023160"/>
    </source>
</evidence>
<feature type="region of interest" description="Disordered" evidence="15">
    <location>
        <begin position="214"/>
        <end position="257"/>
    </location>
</feature>
<proteinExistence type="inferred from homology"/>
<dbReference type="InterPro" id="IPR000907">
    <property type="entry name" value="LipOase"/>
</dbReference>
<dbReference type="InterPro" id="IPR027433">
    <property type="entry name" value="Lipoxygenase_dom_3"/>
</dbReference>
<dbReference type="FunFam" id="1.20.245.10:FF:000002">
    <property type="entry name" value="Lipoxygenase"/>
    <property type="match status" value="1"/>
</dbReference>
<dbReference type="InterPro" id="IPR036226">
    <property type="entry name" value="LipOase_C_sf"/>
</dbReference>
<dbReference type="PROSITE" id="PS50095">
    <property type="entry name" value="PLAT"/>
    <property type="match status" value="1"/>
</dbReference>
<dbReference type="PANTHER" id="PTHR11771">
    <property type="entry name" value="LIPOXYGENASE"/>
    <property type="match status" value="1"/>
</dbReference>
<dbReference type="Pfam" id="PF00305">
    <property type="entry name" value="Lipoxygenase"/>
    <property type="match status" value="2"/>
</dbReference>
<name>A0A5B6UMF9_9ROSI</name>
<evidence type="ECO:0000256" key="14">
    <source>
        <dbReference type="RuleBase" id="RU003975"/>
    </source>
</evidence>
<evidence type="ECO:0000259" key="16">
    <source>
        <dbReference type="PROSITE" id="PS50095"/>
    </source>
</evidence>
<keyword evidence="19" id="KW-1185">Reference proteome</keyword>
<comment type="similarity">
    <text evidence="2 13">Belongs to the lipoxygenase family.</text>
</comment>
<organism evidence="18 19">
    <name type="scientific">Gossypium australe</name>
    <dbReference type="NCBI Taxonomy" id="47621"/>
    <lineage>
        <taxon>Eukaryota</taxon>
        <taxon>Viridiplantae</taxon>
        <taxon>Streptophyta</taxon>
        <taxon>Embryophyta</taxon>
        <taxon>Tracheophyta</taxon>
        <taxon>Spermatophyta</taxon>
        <taxon>Magnoliopsida</taxon>
        <taxon>eudicotyledons</taxon>
        <taxon>Gunneridae</taxon>
        <taxon>Pentapetalae</taxon>
        <taxon>rosids</taxon>
        <taxon>malvids</taxon>
        <taxon>Malvales</taxon>
        <taxon>Malvaceae</taxon>
        <taxon>Malvoideae</taxon>
        <taxon>Gossypium</taxon>
    </lineage>
</organism>
<dbReference type="InterPro" id="IPR001246">
    <property type="entry name" value="LipOase_plant"/>
</dbReference>
<reference evidence="18" key="1">
    <citation type="submission" date="2019-08" db="EMBL/GenBank/DDBJ databases">
        <authorList>
            <person name="Liu F."/>
        </authorList>
    </citation>
    <scope>NUCLEOTIDE SEQUENCE [LARGE SCALE GENOMIC DNA]</scope>
    <source>
        <strain evidence="18">PA1801</strain>
        <tissue evidence="18">Leaf</tissue>
    </source>
</reference>
<evidence type="ECO:0000256" key="7">
    <source>
        <dbReference type="ARBA" id="ARBA00022964"/>
    </source>
</evidence>
<dbReference type="PROSITE" id="PS00711">
    <property type="entry name" value="LIPOXYGENASE_1"/>
    <property type="match status" value="1"/>
</dbReference>
<evidence type="ECO:0000256" key="10">
    <source>
        <dbReference type="ARBA" id="ARBA00023098"/>
    </source>
</evidence>
<evidence type="ECO:0000256" key="5">
    <source>
        <dbReference type="ARBA" id="ARBA00022767"/>
    </source>
</evidence>
<dbReference type="GO" id="GO:0046872">
    <property type="term" value="F:metal ion binding"/>
    <property type="evidence" value="ECO:0007669"/>
    <property type="project" value="UniProtKB-UniRule"/>
</dbReference>
<dbReference type="Pfam" id="PF01477">
    <property type="entry name" value="PLAT"/>
    <property type="match status" value="1"/>
</dbReference>
<dbReference type="Gene3D" id="4.10.375.10">
    <property type="entry name" value="Lipoxygenase-1, Domain 2"/>
    <property type="match status" value="1"/>
</dbReference>
<dbReference type="GO" id="GO:0006633">
    <property type="term" value="P:fatty acid biosynthetic process"/>
    <property type="evidence" value="ECO:0007669"/>
    <property type="project" value="UniProtKB-KW"/>
</dbReference>
<keyword evidence="4 13" id="KW-0479">Metal-binding</keyword>
<dbReference type="SMART" id="SM00308">
    <property type="entry name" value="LH2"/>
    <property type="match status" value="1"/>
</dbReference>
<evidence type="ECO:0000256" key="9">
    <source>
        <dbReference type="ARBA" id="ARBA00023004"/>
    </source>
</evidence>
<dbReference type="Gene3D" id="4.10.372.10">
    <property type="entry name" value="Lipoxygenase-1, Domain 3"/>
    <property type="match status" value="1"/>
</dbReference>
<keyword evidence="11 14" id="KW-0275">Fatty acid biosynthesis</keyword>
<keyword evidence="9 13" id="KW-0408">Iron</keyword>
<comment type="cofactor">
    <cofactor evidence="1 13">
        <name>Fe cation</name>
        <dbReference type="ChEBI" id="CHEBI:24875"/>
    </cofactor>
</comment>
<evidence type="ECO:0000256" key="1">
    <source>
        <dbReference type="ARBA" id="ARBA00001962"/>
    </source>
</evidence>
<dbReference type="Proteomes" id="UP000325315">
    <property type="component" value="Unassembled WGS sequence"/>
</dbReference>
<dbReference type="InterPro" id="IPR001024">
    <property type="entry name" value="PLAT/LH2_dom"/>
</dbReference>
<comment type="caution">
    <text evidence="18">The sequence shown here is derived from an EMBL/GenBank/DDBJ whole genome shotgun (WGS) entry which is preliminary data.</text>
</comment>
<evidence type="ECO:0000256" key="13">
    <source>
        <dbReference type="RuleBase" id="RU003974"/>
    </source>
</evidence>
<evidence type="ECO:0000256" key="12">
    <source>
        <dbReference type="PROSITE-ProRule" id="PRU00152"/>
    </source>
</evidence>
<evidence type="ECO:0000256" key="15">
    <source>
        <dbReference type="SAM" id="MobiDB-lite"/>
    </source>
</evidence>
<evidence type="ECO:0000256" key="6">
    <source>
        <dbReference type="ARBA" id="ARBA00022832"/>
    </source>
</evidence>
<comment type="function">
    <text evidence="14">Plant lipoxygenase may be involved in a number of diverse aspects of plant physiology including growth and development, pest resistance, and senescence or responses to wounding.</text>
</comment>
<sequence>MDYHHHHHHHLCYKMQECFNAIQNKISDCNSLQDRHGSRYLINGKVVIEHSPGLSGPGKSATVQVYSSTVIDPNTRKGKLSGKACLKKGKSSKKDGTKSTVYKIKLHVEPGFGNPGAFLIENNHKNRFFLQSATLVTPENKVIHFDCRSWVYPIKDTNTSRLFFSNTCYLPSKTPACLVELRKEELESLRGDGTGERKEWDRIYDYDLYDDLGNPEKGPDHVRPVLGGSRSRPYPRRGRTGRPATKNGTINLDTYVPPDERCSPKKLSEFIANAIQATAHFLLPEAKSLPRDSSSFESFGDIRDLYSNNRRQAMSGKSVTEKVKKFVPAQLFKDVTHVIEEVDIKFPLPQIIRANQFAWKLDEEFGRQMLAGTNPTRIHCLRVAPLIFDLLKNVSIILHIISIQFILLGLRIGFIIIQEFPPRGTLTESYIEQSDIEYNLDGLSFEQAMKQWRIYVLDHHDYLLPFLRKMYSEGVCPCASRTLLFLRNDATLKPLAIELSYPGSSNNVDGMKTMVFLPEKEDIPQALWQLAKAHVSANDSAYHQLISHWLHTHAVVEPFIIATRRQLSVMHPIHRLLDPHFKDTMHINALARIVLINAGGILEKTLFTGKFSMELSSELYKQWRFDEQALPSDLIKRCMALEESENPRGAHMLFQDYPYGLDGLDIWLAIQTWVGDFCDIFYEDDASVKSDTEIKAWWSEIRNVGHGDKRKEKWWCQMTTKADLKRTLTTLVWIASALHASVNFGQYSYAGYPPNRPSRCRKFVPEEGTMEFAEFLKDPDKYFLNMLPDRFEASLGIALMEVLSRHTSEEVYLGQRATSVWIDNKQVKQRFEKFNKSLREIEKQIMERNGDPELMNRRGPAKVPYKLLYPNATKVETPAGITAKGIPNSISI</sequence>
<keyword evidence="3 14" id="KW-0444">Lipid biosynthesis</keyword>
<keyword evidence="7 13" id="KW-0223">Dioxygenase</keyword>
<dbReference type="GO" id="GO:0016702">
    <property type="term" value="F:oxidoreductase activity, acting on single donors with incorporation of molecular oxygen, incorporation of two atoms of oxygen"/>
    <property type="evidence" value="ECO:0007669"/>
    <property type="project" value="InterPro"/>
</dbReference>
<dbReference type="PRINTS" id="PR00087">
    <property type="entry name" value="LIPOXYGENASE"/>
</dbReference>
<dbReference type="InterPro" id="IPR013819">
    <property type="entry name" value="LipOase_C"/>
</dbReference>
<dbReference type="GO" id="GO:0031408">
    <property type="term" value="P:oxylipin biosynthetic process"/>
    <property type="evidence" value="ECO:0007669"/>
    <property type="project" value="UniProtKB-UniRule"/>
</dbReference>
<evidence type="ECO:0000256" key="2">
    <source>
        <dbReference type="ARBA" id="ARBA00009419"/>
    </source>
</evidence>
<dbReference type="Gene3D" id="1.20.245.10">
    <property type="entry name" value="Lipoxygenase-1, Domain 5"/>
    <property type="match status" value="1"/>
</dbReference>
<keyword evidence="8 13" id="KW-0560">Oxidoreductase</keyword>
<evidence type="ECO:0000313" key="19">
    <source>
        <dbReference type="Proteomes" id="UP000325315"/>
    </source>
</evidence>
<comment type="caution">
    <text evidence="12">Lacks conserved residue(s) required for the propagation of feature annotation.</text>
</comment>
<accession>A0A5B6UMF9</accession>
<keyword evidence="5 14" id="KW-0925">Oxylipin biosynthesis</keyword>
<feature type="domain" description="Lipoxygenase" evidence="17">
    <location>
        <begin position="168"/>
        <end position="892"/>
    </location>
</feature>
<dbReference type="Gene3D" id="3.10.450.60">
    <property type="match status" value="2"/>
</dbReference>
<dbReference type="GO" id="GO:0034440">
    <property type="term" value="P:lipid oxidation"/>
    <property type="evidence" value="ECO:0007669"/>
    <property type="project" value="InterPro"/>
</dbReference>
<dbReference type="PRINTS" id="PR00468">
    <property type="entry name" value="PLTLPOXGNASE"/>
</dbReference>
<protein>
    <recommendedName>
        <fullName evidence="14">Lipoxygenase</fullName>
        <ecNumber evidence="14">1.13.11.-</ecNumber>
    </recommendedName>
</protein>
<keyword evidence="10" id="KW-0443">Lipid metabolism</keyword>
<evidence type="ECO:0000256" key="8">
    <source>
        <dbReference type="ARBA" id="ARBA00023002"/>
    </source>
</evidence>
<dbReference type="EMBL" id="SMMG02000010">
    <property type="protein sequence ID" value="KAA3459251.1"/>
    <property type="molecule type" value="Genomic_DNA"/>
</dbReference>
<dbReference type="EC" id="1.13.11.-" evidence="14"/>
<evidence type="ECO:0000259" key="17">
    <source>
        <dbReference type="PROSITE" id="PS51393"/>
    </source>
</evidence>
<dbReference type="Gene3D" id="2.60.60.20">
    <property type="entry name" value="PLAT/LH2 domain"/>
    <property type="match status" value="1"/>
</dbReference>
<dbReference type="SUPFAM" id="SSF48484">
    <property type="entry name" value="Lipoxigenase"/>
    <property type="match status" value="2"/>
</dbReference>
<dbReference type="PROSITE" id="PS51393">
    <property type="entry name" value="LIPOXYGENASE_3"/>
    <property type="match status" value="1"/>
</dbReference>
<dbReference type="PROSITE" id="PS00081">
    <property type="entry name" value="LIPOXYGENASE_2"/>
    <property type="match status" value="1"/>
</dbReference>
<dbReference type="InterPro" id="IPR020834">
    <property type="entry name" value="LipOase_CS"/>
</dbReference>
<evidence type="ECO:0000256" key="3">
    <source>
        <dbReference type="ARBA" id="ARBA00022516"/>
    </source>
</evidence>